<comment type="caution">
    <text evidence="2">The sequence shown here is derived from an EMBL/GenBank/DDBJ whole genome shotgun (WGS) entry which is preliminary data.</text>
</comment>
<dbReference type="AlphaFoldDB" id="A0AAP0KN04"/>
<reference evidence="2 3" key="1">
    <citation type="submission" date="2024-01" db="EMBL/GenBank/DDBJ databases">
        <title>Genome assemblies of Stephania.</title>
        <authorList>
            <person name="Yang L."/>
        </authorList>
    </citation>
    <scope>NUCLEOTIDE SEQUENCE [LARGE SCALE GENOMIC DNA]</scope>
    <source>
        <strain evidence="2">QJT</strain>
        <tissue evidence="2">Leaf</tissue>
    </source>
</reference>
<sequence>MVIATTTALLIKSKKKRTKTIWETSLVRIRDNNYSVSHDWRVLRGRGDHGELPWMVPDHPLILAAHHSRGILRQCLHYAQLKGKKNRASSSVARFGAQGRSRPWWSIVVVPLTSSLSWQPTSSNVGWRSRRGSSGEITVERDKGKRRQVPPVDSNFGVSGSSHRQVRERKRGGGV</sequence>
<proteinExistence type="predicted"/>
<dbReference type="Proteomes" id="UP001417504">
    <property type="component" value="Unassembled WGS sequence"/>
</dbReference>
<evidence type="ECO:0000313" key="2">
    <source>
        <dbReference type="EMBL" id="KAK9155571.1"/>
    </source>
</evidence>
<keyword evidence="3" id="KW-1185">Reference proteome</keyword>
<evidence type="ECO:0000313" key="3">
    <source>
        <dbReference type="Proteomes" id="UP001417504"/>
    </source>
</evidence>
<protein>
    <submittedName>
        <fullName evidence="2">Uncharacterized protein</fullName>
    </submittedName>
</protein>
<dbReference type="EMBL" id="JBBNAE010000001">
    <property type="protein sequence ID" value="KAK9155571.1"/>
    <property type="molecule type" value="Genomic_DNA"/>
</dbReference>
<organism evidence="2 3">
    <name type="scientific">Stephania japonica</name>
    <dbReference type="NCBI Taxonomy" id="461633"/>
    <lineage>
        <taxon>Eukaryota</taxon>
        <taxon>Viridiplantae</taxon>
        <taxon>Streptophyta</taxon>
        <taxon>Embryophyta</taxon>
        <taxon>Tracheophyta</taxon>
        <taxon>Spermatophyta</taxon>
        <taxon>Magnoliopsida</taxon>
        <taxon>Ranunculales</taxon>
        <taxon>Menispermaceae</taxon>
        <taxon>Menispermoideae</taxon>
        <taxon>Cissampelideae</taxon>
        <taxon>Stephania</taxon>
    </lineage>
</organism>
<gene>
    <name evidence="2" type="ORF">Sjap_003051</name>
</gene>
<evidence type="ECO:0000256" key="1">
    <source>
        <dbReference type="SAM" id="MobiDB-lite"/>
    </source>
</evidence>
<feature type="region of interest" description="Disordered" evidence="1">
    <location>
        <begin position="120"/>
        <end position="175"/>
    </location>
</feature>
<feature type="compositionally biased region" description="Basic residues" evidence="1">
    <location>
        <begin position="164"/>
        <end position="175"/>
    </location>
</feature>
<accession>A0AAP0KN04</accession>
<name>A0AAP0KN04_9MAGN</name>